<evidence type="ECO:0000313" key="1">
    <source>
        <dbReference type="EMBL" id="VDM99666.1"/>
    </source>
</evidence>
<evidence type="ECO:0000313" key="2">
    <source>
        <dbReference type="Proteomes" id="UP000276776"/>
    </source>
</evidence>
<proteinExistence type="predicted"/>
<accession>A0A0N5CSS5</accession>
<dbReference type="AlphaFoldDB" id="A0A0N5CSS5"/>
<reference evidence="1 2" key="2">
    <citation type="submission" date="2018-11" db="EMBL/GenBank/DDBJ databases">
        <authorList>
            <consortium name="Pathogen Informatics"/>
        </authorList>
    </citation>
    <scope>NUCLEOTIDE SEQUENCE [LARGE SCALE GENOMIC DNA]</scope>
</reference>
<gene>
    <name evidence="1" type="ORF">TCLT_LOCUS3276</name>
</gene>
<protein>
    <submittedName>
        <fullName evidence="1 3">Uncharacterized protein</fullName>
    </submittedName>
</protein>
<organism evidence="3">
    <name type="scientific">Thelazia callipaeda</name>
    <name type="common">Oriental eyeworm</name>
    <name type="synonym">Parasitic nematode</name>
    <dbReference type="NCBI Taxonomy" id="103827"/>
    <lineage>
        <taxon>Eukaryota</taxon>
        <taxon>Metazoa</taxon>
        <taxon>Ecdysozoa</taxon>
        <taxon>Nematoda</taxon>
        <taxon>Chromadorea</taxon>
        <taxon>Rhabditida</taxon>
        <taxon>Spirurina</taxon>
        <taxon>Spiruromorpha</taxon>
        <taxon>Thelazioidea</taxon>
        <taxon>Thelaziidae</taxon>
        <taxon>Thelazia</taxon>
    </lineage>
</organism>
<dbReference type="WBParaSite" id="TCLT_0000328101-mRNA-1">
    <property type="protein sequence ID" value="TCLT_0000328101-mRNA-1"/>
    <property type="gene ID" value="TCLT_0000328101"/>
</dbReference>
<name>A0A0N5CSS5_THECL</name>
<dbReference type="OMA" id="CFICEEQ"/>
<sequence>MIPSCLICKDEQKQDDQVDPDELNVAPILEYHKSTGVDNLDEIENEVLVINSTAWVQKPIDLKNWKEAVAKFADTYQTFGFDRARNHLNSLKLNSDAYSVEKEANKQNALKKWRRLPIIRIRIHKIEQEIFDTKYFGKNFKAFRHIDKIRNLINEAAKILNEVYNYYHHMDNEIKESNVKIAYIEEKLNARFEGEIEHQRPRCFWQERRFPFLVHEMLEQIFEQQATKSYLIVCWS</sequence>
<keyword evidence="2" id="KW-1185">Reference proteome</keyword>
<dbReference type="OrthoDB" id="5853116at2759"/>
<reference evidence="3" key="1">
    <citation type="submission" date="2017-02" db="UniProtKB">
        <authorList>
            <consortium name="WormBaseParasite"/>
        </authorList>
    </citation>
    <scope>IDENTIFICATION</scope>
</reference>
<dbReference type="Proteomes" id="UP000276776">
    <property type="component" value="Unassembled WGS sequence"/>
</dbReference>
<dbReference type="EMBL" id="UYYF01001229">
    <property type="protein sequence ID" value="VDM99666.1"/>
    <property type="molecule type" value="Genomic_DNA"/>
</dbReference>
<evidence type="ECO:0000313" key="3">
    <source>
        <dbReference type="WBParaSite" id="TCLT_0000328101-mRNA-1"/>
    </source>
</evidence>